<dbReference type="PROSITE" id="PS50928">
    <property type="entry name" value="ABC_TM1"/>
    <property type="match status" value="1"/>
</dbReference>
<proteinExistence type="inferred from homology"/>
<dbReference type="Proteomes" id="UP000673394">
    <property type="component" value="Unassembled WGS sequence"/>
</dbReference>
<feature type="transmembrane region" description="Helical" evidence="7">
    <location>
        <begin position="185"/>
        <end position="207"/>
    </location>
</feature>
<feature type="transmembrane region" description="Helical" evidence="7">
    <location>
        <begin position="112"/>
        <end position="131"/>
    </location>
</feature>
<gene>
    <name evidence="9" type="ORF">I8J30_24485</name>
</gene>
<protein>
    <submittedName>
        <fullName evidence="9">Carbohydrate ABC transporter permease</fullName>
    </submittedName>
</protein>
<evidence type="ECO:0000256" key="2">
    <source>
        <dbReference type="ARBA" id="ARBA00022448"/>
    </source>
</evidence>
<evidence type="ECO:0000256" key="4">
    <source>
        <dbReference type="ARBA" id="ARBA00022692"/>
    </source>
</evidence>
<dbReference type="InterPro" id="IPR000515">
    <property type="entry name" value="MetI-like"/>
</dbReference>
<keyword evidence="5 7" id="KW-1133">Transmembrane helix</keyword>
<reference evidence="9 10" key="1">
    <citation type="submission" date="2021-04" db="EMBL/GenBank/DDBJ databases">
        <title>Paenibacillus sp. DLE-14 whole genome sequence.</title>
        <authorList>
            <person name="Ham Y.J."/>
        </authorList>
    </citation>
    <scope>NUCLEOTIDE SEQUENCE [LARGE SCALE GENOMIC DNA]</scope>
    <source>
        <strain evidence="9 10">DLE-14</strain>
    </source>
</reference>
<dbReference type="SUPFAM" id="SSF161098">
    <property type="entry name" value="MetI-like"/>
    <property type="match status" value="1"/>
</dbReference>
<evidence type="ECO:0000313" key="10">
    <source>
        <dbReference type="Proteomes" id="UP000673394"/>
    </source>
</evidence>
<evidence type="ECO:0000313" key="9">
    <source>
        <dbReference type="EMBL" id="MBP3965883.1"/>
    </source>
</evidence>
<accession>A0ABS5CJ41</accession>
<sequence length="294" mass="33406">MFHRPSFKYRTFSVFNHVFLILLSLLCLAPMVHVLAISFSTSTAASAGLVKLWPVDATVASYSFIFSNSQFVKSFLISIERCVLGVSISMFFTILLAYPLSKEMKDFRFRTLYAWYFMFTVLFGGGLIPWYMTIKMFSLDNSIWGLVLPGAVQVFNAVLMLNFFRGLPKELEESAFIDGASHWTTLWRILVPISMPSIATILLFAFVGQWNSWFDGLILMKSPDKYPLATYLQTIIIKPDFNKISMLQAKHMSEISDRTTKAAQIIVGSLPILLVYPFLQRFFVKGIVVGSVKE</sequence>
<name>A0ABS5CJ41_9BACL</name>
<keyword evidence="10" id="KW-1185">Reference proteome</keyword>
<feature type="domain" description="ABC transmembrane type-1" evidence="8">
    <location>
        <begin position="75"/>
        <end position="276"/>
    </location>
</feature>
<comment type="caution">
    <text evidence="9">The sequence shown here is derived from an EMBL/GenBank/DDBJ whole genome shotgun (WGS) entry which is preliminary data.</text>
</comment>
<feature type="transmembrane region" description="Helical" evidence="7">
    <location>
        <begin position="143"/>
        <end position="164"/>
    </location>
</feature>
<comment type="similarity">
    <text evidence="7">Belongs to the binding-protein-dependent transport system permease family.</text>
</comment>
<feature type="transmembrane region" description="Helical" evidence="7">
    <location>
        <begin position="71"/>
        <end position="100"/>
    </location>
</feature>
<evidence type="ECO:0000256" key="7">
    <source>
        <dbReference type="RuleBase" id="RU363032"/>
    </source>
</evidence>
<evidence type="ECO:0000256" key="5">
    <source>
        <dbReference type="ARBA" id="ARBA00022989"/>
    </source>
</evidence>
<dbReference type="Pfam" id="PF00528">
    <property type="entry name" value="BPD_transp_1"/>
    <property type="match status" value="1"/>
</dbReference>
<keyword evidence="2 7" id="KW-0813">Transport</keyword>
<keyword evidence="3" id="KW-1003">Cell membrane</keyword>
<evidence type="ECO:0000256" key="1">
    <source>
        <dbReference type="ARBA" id="ARBA00004651"/>
    </source>
</evidence>
<comment type="subcellular location">
    <subcellularLocation>
        <location evidence="1 7">Cell membrane</location>
        <topology evidence="1 7">Multi-pass membrane protein</topology>
    </subcellularLocation>
</comment>
<dbReference type="InterPro" id="IPR035906">
    <property type="entry name" value="MetI-like_sf"/>
</dbReference>
<evidence type="ECO:0000256" key="6">
    <source>
        <dbReference type="ARBA" id="ARBA00023136"/>
    </source>
</evidence>
<evidence type="ECO:0000259" key="8">
    <source>
        <dbReference type="PROSITE" id="PS50928"/>
    </source>
</evidence>
<keyword evidence="6 7" id="KW-0472">Membrane</keyword>
<dbReference type="CDD" id="cd06261">
    <property type="entry name" value="TM_PBP2"/>
    <property type="match status" value="1"/>
</dbReference>
<feature type="transmembrane region" description="Helical" evidence="7">
    <location>
        <begin position="262"/>
        <end position="279"/>
    </location>
</feature>
<dbReference type="RefSeq" id="WP_091221767.1">
    <property type="nucleotide sequence ID" value="NZ_JAGKSP010000013.1"/>
</dbReference>
<dbReference type="PANTHER" id="PTHR43744:SF9">
    <property type="entry name" value="POLYGALACTURONAN_RHAMNOGALACTURONAN TRANSPORT SYSTEM PERMEASE PROTEIN YTCP"/>
    <property type="match status" value="1"/>
</dbReference>
<evidence type="ECO:0000256" key="3">
    <source>
        <dbReference type="ARBA" id="ARBA00022475"/>
    </source>
</evidence>
<organism evidence="9 10">
    <name type="scientific">Paenibacillus lignilyticus</name>
    <dbReference type="NCBI Taxonomy" id="1172615"/>
    <lineage>
        <taxon>Bacteria</taxon>
        <taxon>Bacillati</taxon>
        <taxon>Bacillota</taxon>
        <taxon>Bacilli</taxon>
        <taxon>Bacillales</taxon>
        <taxon>Paenibacillaceae</taxon>
        <taxon>Paenibacillus</taxon>
    </lineage>
</organism>
<dbReference type="PANTHER" id="PTHR43744">
    <property type="entry name" value="ABC TRANSPORTER PERMEASE PROTEIN MG189-RELATED-RELATED"/>
    <property type="match status" value="1"/>
</dbReference>
<dbReference type="EMBL" id="JAGKSP010000013">
    <property type="protein sequence ID" value="MBP3965883.1"/>
    <property type="molecule type" value="Genomic_DNA"/>
</dbReference>
<dbReference type="Gene3D" id="1.10.3720.10">
    <property type="entry name" value="MetI-like"/>
    <property type="match status" value="1"/>
</dbReference>
<keyword evidence="4 7" id="KW-0812">Transmembrane</keyword>